<dbReference type="Proteomes" id="UP000187429">
    <property type="component" value="Unassembled WGS sequence"/>
</dbReference>
<feature type="region of interest" description="Disordered" evidence="1">
    <location>
        <begin position="491"/>
        <end position="550"/>
    </location>
</feature>
<gene>
    <name evidence="2" type="ORF">AYI69_g2844</name>
</gene>
<dbReference type="PANTHER" id="PTHR35617">
    <property type="entry name" value="PHAGE_INTEGRASE DOMAIN-CONTAINING PROTEIN"/>
    <property type="match status" value="1"/>
</dbReference>
<proteinExistence type="predicted"/>
<protein>
    <recommendedName>
        <fullName evidence="4">Core-binding (CB) domain-containing protein</fullName>
    </recommendedName>
</protein>
<dbReference type="AlphaFoldDB" id="A0A1R1YLF7"/>
<dbReference type="EMBL" id="LSSM01000869">
    <property type="protein sequence ID" value="OMJ27714.1"/>
    <property type="molecule type" value="Genomic_DNA"/>
</dbReference>
<dbReference type="PANTHER" id="PTHR35617:SF3">
    <property type="entry name" value="CORE-BINDING (CB) DOMAIN-CONTAINING PROTEIN"/>
    <property type="match status" value="1"/>
</dbReference>
<feature type="compositionally biased region" description="Polar residues" evidence="1">
    <location>
        <begin position="529"/>
        <end position="542"/>
    </location>
</feature>
<evidence type="ECO:0000313" key="2">
    <source>
        <dbReference type="EMBL" id="OMJ27714.1"/>
    </source>
</evidence>
<feature type="compositionally biased region" description="Basic and acidic residues" evidence="1">
    <location>
        <begin position="506"/>
        <end position="519"/>
    </location>
</feature>
<dbReference type="OrthoDB" id="2387460at2759"/>
<keyword evidence="3" id="KW-1185">Reference proteome</keyword>
<comment type="caution">
    <text evidence="2">The sequence shown here is derived from an EMBL/GenBank/DDBJ whole genome shotgun (WGS) entry which is preliminary data.</text>
</comment>
<evidence type="ECO:0000313" key="3">
    <source>
        <dbReference type="Proteomes" id="UP000187429"/>
    </source>
</evidence>
<reference evidence="3" key="1">
    <citation type="submission" date="2017-01" db="EMBL/GenBank/DDBJ databases">
        <authorList>
            <person name="Wang Y."/>
            <person name="White M."/>
            <person name="Kvist S."/>
            <person name="Moncalvo J.-M."/>
        </authorList>
    </citation>
    <scope>NUCLEOTIDE SEQUENCE [LARGE SCALE GENOMIC DNA]</scope>
    <source>
        <strain evidence="3">ID-206-W2</strain>
    </source>
</reference>
<organism evidence="2 3">
    <name type="scientific">Smittium culicis</name>
    <dbReference type="NCBI Taxonomy" id="133412"/>
    <lineage>
        <taxon>Eukaryota</taxon>
        <taxon>Fungi</taxon>
        <taxon>Fungi incertae sedis</taxon>
        <taxon>Zoopagomycota</taxon>
        <taxon>Kickxellomycotina</taxon>
        <taxon>Harpellomycetes</taxon>
        <taxon>Harpellales</taxon>
        <taxon>Legeriomycetaceae</taxon>
        <taxon>Smittium</taxon>
    </lineage>
</organism>
<accession>A0A1R1YLF7</accession>
<name>A0A1R1YLF7_9FUNG</name>
<evidence type="ECO:0008006" key="4">
    <source>
        <dbReference type="Google" id="ProtNLM"/>
    </source>
</evidence>
<sequence length="729" mass="83075">MNEETNANIQELSDKFDRMMQLMPVEELEDLFVVTRPPTTDLSVYPELVIALPSIEEDFFRTPLTEDERKDAIYSCLKSSSMNYQPPPLNDYSSAEFKKPVRNRRNAQEFASPFEGTNRQLLKTVPSESLPRRRITKQQLRPPLPTVTRRHQNFERGGAAKKGGPSRDYNRPPVKSTAIRTVTKSAYFHQDPPPDIFMGENTGNPDFSICGRSADSRELEGTMFDKHRHSVFQANRSGLYHIGEADYDPDSINYAHRNGDKLARIDPQGPCFQYQGPQTRGHKNHESWDGDFEIAEERLPLQDEIMDIECDSDRTGYPESTILDQPAEIMEWFVLPTREPRTGDIHRCQRHGMGDRCELPILLGIVESLGGVDAHQRQEIINNIICTPAPECCRTLVWWNDFSRVTEDRGKHMELQSGIKYPASSHLRAINFEPCGRAEQTDRSDRMVFIGPSIHESHNPICGTRCRPIHGTERSRLQLDSLVQPLLLPALESNRPSSPEGETGAADDHSDHPSVENRDMVPGPFAIVNRSTTPSTSNNCGSRSKKRKVSALQKQDMVPNGMEDQWCVLKNQGLTDTAIGIILSNQRAEKRRYRYYTTQKRFLEWYISKNNGSQMQVSHIVNYFAEIFSTRKLNVNTIKAYKSAIMSLISEPDTIENSPCLKEFLSAINDTEIKSFFRPNIDITPVINKLRDVGRTEELEIPILTSKTYWLFALCGFLRASEIHRIDDA</sequence>
<evidence type="ECO:0000256" key="1">
    <source>
        <dbReference type="SAM" id="MobiDB-lite"/>
    </source>
</evidence>